<proteinExistence type="predicted"/>
<protein>
    <submittedName>
        <fullName evidence="1">Uncharacterized protein</fullName>
    </submittedName>
</protein>
<comment type="caution">
    <text evidence="1">The sequence shown here is derived from an EMBL/GenBank/DDBJ whole genome shotgun (WGS) entry which is preliminary data.</text>
</comment>
<dbReference type="AlphaFoldDB" id="A0A4Z2IN14"/>
<organism evidence="1 2">
    <name type="scientific">Liparis tanakae</name>
    <name type="common">Tanaka's snailfish</name>
    <dbReference type="NCBI Taxonomy" id="230148"/>
    <lineage>
        <taxon>Eukaryota</taxon>
        <taxon>Metazoa</taxon>
        <taxon>Chordata</taxon>
        <taxon>Craniata</taxon>
        <taxon>Vertebrata</taxon>
        <taxon>Euteleostomi</taxon>
        <taxon>Actinopterygii</taxon>
        <taxon>Neopterygii</taxon>
        <taxon>Teleostei</taxon>
        <taxon>Neoteleostei</taxon>
        <taxon>Acanthomorphata</taxon>
        <taxon>Eupercaria</taxon>
        <taxon>Perciformes</taxon>
        <taxon>Cottioidei</taxon>
        <taxon>Cottales</taxon>
        <taxon>Liparidae</taxon>
        <taxon>Liparis</taxon>
    </lineage>
</organism>
<name>A0A4Z2IN14_9TELE</name>
<sequence length="130" mass="14534">MDSRIGFFHSSILPIVAKPFPKQSRMQMNSEKRNSPSQVREVYREPWCGLMGPLQSDGDVFSQLLRLKGNVVTLDYVNFFYSPSAVSGVVQSPIFSKQPGSIVYPVETGEKSREVVFSCEAQGSPPPVYR</sequence>
<dbReference type="Proteomes" id="UP000314294">
    <property type="component" value="Unassembled WGS sequence"/>
</dbReference>
<dbReference type="EMBL" id="SRLO01000072">
    <property type="protein sequence ID" value="TNN78612.1"/>
    <property type="molecule type" value="Genomic_DNA"/>
</dbReference>
<evidence type="ECO:0000313" key="2">
    <source>
        <dbReference type="Proteomes" id="UP000314294"/>
    </source>
</evidence>
<reference evidence="1 2" key="1">
    <citation type="submission" date="2019-03" db="EMBL/GenBank/DDBJ databases">
        <title>First draft genome of Liparis tanakae, snailfish: a comprehensive survey of snailfish specific genes.</title>
        <authorList>
            <person name="Kim W."/>
            <person name="Song I."/>
            <person name="Jeong J.-H."/>
            <person name="Kim D."/>
            <person name="Kim S."/>
            <person name="Ryu S."/>
            <person name="Song J.Y."/>
            <person name="Lee S.K."/>
        </authorList>
    </citation>
    <scope>NUCLEOTIDE SEQUENCE [LARGE SCALE GENOMIC DNA]</scope>
    <source>
        <tissue evidence="1">Muscle</tissue>
    </source>
</reference>
<gene>
    <name evidence="1" type="ORF">EYF80_011207</name>
</gene>
<accession>A0A4Z2IN14</accession>
<dbReference type="OrthoDB" id="10510636at2759"/>
<keyword evidence="2" id="KW-1185">Reference proteome</keyword>
<evidence type="ECO:0000313" key="1">
    <source>
        <dbReference type="EMBL" id="TNN78612.1"/>
    </source>
</evidence>